<gene>
    <name evidence="2" type="primary">PlxyGV006</name>
</gene>
<accession>A0A1B2CSA2</accession>
<dbReference type="EMBL" id="KU666537">
    <property type="protein sequence ID" value="ANY57525.1"/>
    <property type="molecule type" value="Genomic_DNA"/>
</dbReference>
<dbReference type="InterPro" id="IPR008271">
    <property type="entry name" value="Ser/Thr_kinase_AS"/>
</dbReference>
<reference evidence="2" key="1">
    <citation type="journal article" date="2016" name="Arch. Virol.">
        <title>The comparative analysis of complete genome sequences from two South African betabaculoviruses: Phthorimaea operculella granulovirus and Plutella xylostella granulovirus.</title>
        <authorList>
            <person name="Jukes M.D."/>
            <person name="Motsoeneng B.M."/>
            <person name="Knox C.M."/>
            <person name="Hill M.P."/>
            <person name="Moore S.D."/>
        </authorList>
    </citation>
    <scope>NUCLEOTIDE SEQUENCE</scope>
    <source>
        <strain evidence="2">SA</strain>
    </source>
</reference>
<dbReference type="PROSITE" id="PS50011">
    <property type="entry name" value="PROTEIN_KINASE_DOM"/>
    <property type="match status" value="1"/>
</dbReference>
<dbReference type="GO" id="GO:0004672">
    <property type="term" value="F:protein kinase activity"/>
    <property type="evidence" value="ECO:0007669"/>
    <property type="project" value="InterPro"/>
</dbReference>
<feature type="domain" description="Protein kinase" evidence="1">
    <location>
        <begin position="14"/>
        <end position="272"/>
    </location>
</feature>
<dbReference type="SUPFAM" id="SSF56112">
    <property type="entry name" value="Protein kinase-like (PK-like)"/>
    <property type="match status" value="1"/>
</dbReference>
<dbReference type="InterPro" id="IPR011009">
    <property type="entry name" value="Kinase-like_dom_sf"/>
</dbReference>
<dbReference type="Pfam" id="PF00069">
    <property type="entry name" value="Pkinase"/>
    <property type="match status" value="1"/>
</dbReference>
<dbReference type="PANTHER" id="PTHR24347">
    <property type="entry name" value="SERINE/THREONINE-PROTEIN KINASE"/>
    <property type="match status" value="1"/>
</dbReference>
<sequence>MKSNKSISQCVEYLKNLEVVGKLNDGEDTSYENIYLIKKKDSNQVYVQKIVNKKIFTFLELYVHEIMKHNSHFVTLHNVVHLPDTTFWTMDFIKDGDLFEIVKNNIYKITEKQCKKLMLQLVNAIHELHKHQIIHNDIKLENLLYNREKQKIYICDYGLVHIMNTPSTHDGTNVYFSPEKIKGEPYQAAFDWWAVGVVTYEILTGKYPYVVDGDEDNCNDIEPEELLKHLSKSIPKIRNVSPAANDFVQSMLRFDMSKRLCTYNDIIRHPFLNV</sequence>
<dbReference type="InterPro" id="IPR000719">
    <property type="entry name" value="Prot_kinase_dom"/>
</dbReference>
<evidence type="ECO:0000313" key="2">
    <source>
        <dbReference type="EMBL" id="ANY57525.1"/>
    </source>
</evidence>
<dbReference type="Gene3D" id="1.10.510.10">
    <property type="entry name" value="Transferase(Phosphotransferase) domain 1"/>
    <property type="match status" value="1"/>
</dbReference>
<dbReference type="PROSITE" id="PS00108">
    <property type="entry name" value="PROTEIN_KINASE_ST"/>
    <property type="match status" value="1"/>
</dbReference>
<protein>
    <submittedName>
        <fullName evidence="2">PlxyGVORF6 protein</fullName>
    </submittedName>
</protein>
<dbReference type="SMART" id="SM00220">
    <property type="entry name" value="S_TKc"/>
    <property type="match status" value="1"/>
</dbReference>
<organism evidence="2">
    <name type="scientific">Plutella xylostella granulovirus</name>
    <dbReference type="NCBI Taxonomy" id="98383"/>
    <lineage>
        <taxon>Viruses</taxon>
        <taxon>Viruses incertae sedis</taxon>
        <taxon>Naldaviricetes</taxon>
        <taxon>Lefavirales</taxon>
        <taxon>Baculoviridae</taxon>
        <taxon>Betabaculovirus</taxon>
        <taxon>Betabaculovirus pluxylostellae</taxon>
    </lineage>
</organism>
<name>A0A1B2CSA2_9BBAC</name>
<dbReference type="GO" id="GO:0005524">
    <property type="term" value="F:ATP binding"/>
    <property type="evidence" value="ECO:0007669"/>
    <property type="project" value="InterPro"/>
</dbReference>
<evidence type="ECO:0000259" key="1">
    <source>
        <dbReference type="PROSITE" id="PS50011"/>
    </source>
</evidence>
<proteinExistence type="predicted"/>